<dbReference type="EMBL" id="JACXAF010000020">
    <property type="protein sequence ID" value="MBD1390593.1"/>
    <property type="molecule type" value="Genomic_DNA"/>
</dbReference>
<dbReference type="InterPro" id="IPR050963">
    <property type="entry name" value="Sirohydro_Cobaltochel/CbiX"/>
</dbReference>
<evidence type="ECO:0000256" key="2">
    <source>
        <dbReference type="ARBA" id="ARBA00023239"/>
    </source>
</evidence>
<reference evidence="3" key="1">
    <citation type="submission" date="2020-09" db="EMBL/GenBank/DDBJ databases">
        <title>A novel bacterium of genus Neiella, isolated from South China Sea.</title>
        <authorList>
            <person name="Huang H."/>
            <person name="Mo K."/>
            <person name="Hu Y."/>
        </authorList>
    </citation>
    <scope>NUCLEOTIDE SEQUENCE</scope>
    <source>
        <strain evidence="3">HB171785</strain>
    </source>
</reference>
<dbReference type="GO" id="GO:0046872">
    <property type="term" value="F:metal ion binding"/>
    <property type="evidence" value="ECO:0007669"/>
    <property type="project" value="UniProtKB-KW"/>
</dbReference>
<evidence type="ECO:0000256" key="1">
    <source>
        <dbReference type="ARBA" id="ARBA00022723"/>
    </source>
</evidence>
<dbReference type="Gene3D" id="3.40.50.1400">
    <property type="match status" value="1"/>
</dbReference>
<dbReference type="CDD" id="cd03416">
    <property type="entry name" value="CbiX_SirB_N"/>
    <property type="match status" value="1"/>
</dbReference>
<keyword evidence="2" id="KW-0456">Lyase</keyword>
<dbReference type="PANTHER" id="PTHR33542">
    <property type="entry name" value="SIROHYDROCHLORIN FERROCHELATASE, CHLOROPLASTIC"/>
    <property type="match status" value="1"/>
</dbReference>
<dbReference type="PANTHER" id="PTHR33542:SF3">
    <property type="entry name" value="SIROHYDROCHLORIN FERROCHELATASE, CHLOROPLASTIC"/>
    <property type="match status" value="1"/>
</dbReference>
<proteinExistence type="predicted"/>
<gene>
    <name evidence="3" type="ORF">IC617_14240</name>
</gene>
<evidence type="ECO:0000313" key="3">
    <source>
        <dbReference type="EMBL" id="MBD1390593.1"/>
    </source>
</evidence>
<name>A0A8J6QJY1_9GAMM</name>
<dbReference type="Proteomes" id="UP000638014">
    <property type="component" value="Unassembled WGS sequence"/>
</dbReference>
<comment type="caution">
    <text evidence="3">The sequence shown here is derived from an EMBL/GenBank/DDBJ whole genome shotgun (WGS) entry which is preliminary data.</text>
</comment>
<protein>
    <submittedName>
        <fullName evidence="3">CbiX/SirB N-terminal domain-containing protein</fullName>
    </submittedName>
</protein>
<organism evidence="3 4">
    <name type="scientific">Neiella litorisoli</name>
    <dbReference type="NCBI Taxonomy" id="2771431"/>
    <lineage>
        <taxon>Bacteria</taxon>
        <taxon>Pseudomonadati</taxon>
        <taxon>Pseudomonadota</taxon>
        <taxon>Gammaproteobacteria</taxon>
        <taxon>Alteromonadales</taxon>
        <taxon>Echinimonadaceae</taxon>
        <taxon>Neiella</taxon>
    </lineage>
</organism>
<dbReference type="InterPro" id="IPR002762">
    <property type="entry name" value="CbiX-like"/>
</dbReference>
<dbReference type="GO" id="GO:0016829">
    <property type="term" value="F:lyase activity"/>
    <property type="evidence" value="ECO:0007669"/>
    <property type="project" value="UniProtKB-KW"/>
</dbReference>
<evidence type="ECO:0000313" key="4">
    <source>
        <dbReference type="Proteomes" id="UP000638014"/>
    </source>
</evidence>
<dbReference type="AlphaFoldDB" id="A0A8J6QJY1"/>
<dbReference type="SUPFAM" id="SSF53800">
    <property type="entry name" value="Chelatase"/>
    <property type="match status" value="1"/>
</dbReference>
<keyword evidence="4" id="KW-1185">Reference proteome</keyword>
<dbReference type="Pfam" id="PF01903">
    <property type="entry name" value="CbiX"/>
    <property type="match status" value="1"/>
</dbReference>
<accession>A0A8J6QJY1</accession>
<keyword evidence="1" id="KW-0479">Metal-binding</keyword>
<sequence length="119" mass="12693">MILAAHGSRLKSSNEEVTQLAAKLGDQLTSQFAQVEPAFLELSPPSIEQAIATCVAAGHHHITVVPYFLAAGRHVKDDVPAIVEQARQQYPDVDIELTQHLGLSDGLVSAVTGLLDSNN</sequence>